<dbReference type="Proteomes" id="UP001319104">
    <property type="component" value="Unassembled WGS sequence"/>
</dbReference>
<dbReference type="PROSITE" id="PS51257">
    <property type="entry name" value="PROKAR_LIPOPROTEIN"/>
    <property type="match status" value="1"/>
</dbReference>
<dbReference type="AlphaFoldDB" id="A0AAP2CIQ3"/>
<evidence type="ECO:0000313" key="1">
    <source>
        <dbReference type="EMBL" id="MBS9524590.1"/>
    </source>
</evidence>
<gene>
    <name evidence="1" type="ORF">KI659_11270</name>
</gene>
<organism evidence="1 2">
    <name type="scientific">Litoribacter ruber</name>
    <dbReference type="NCBI Taxonomy" id="702568"/>
    <lineage>
        <taxon>Bacteria</taxon>
        <taxon>Pseudomonadati</taxon>
        <taxon>Bacteroidota</taxon>
        <taxon>Cytophagia</taxon>
        <taxon>Cytophagales</taxon>
        <taxon>Cyclobacteriaceae</taxon>
        <taxon>Litoribacter</taxon>
    </lineage>
</organism>
<name>A0AAP2CIQ3_9BACT</name>
<comment type="caution">
    <text evidence="1">The sequence shown here is derived from an EMBL/GenBank/DDBJ whole genome shotgun (WGS) entry which is preliminary data.</text>
</comment>
<dbReference type="RefSeq" id="WP_213945441.1">
    <property type="nucleotide sequence ID" value="NZ_JAHCMY010000005.1"/>
</dbReference>
<keyword evidence="2" id="KW-1185">Reference proteome</keyword>
<accession>A0AAP2CIQ3</accession>
<proteinExistence type="predicted"/>
<evidence type="ECO:0000313" key="2">
    <source>
        <dbReference type="Proteomes" id="UP001319104"/>
    </source>
</evidence>
<evidence type="ECO:0008006" key="3">
    <source>
        <dbReference type="Google" id="ProtNLM"/>
    </source>
</evidence>
<protein>
    <recommendedName>
        <fullName evidence="3">Lipoprotein</fullName>
    </recommendedName>
</protein>
<sequence>MKASYIVLLFVVFFSCQESEDLILDKGYDYQPLQEGFRWTYQLSETICFGENDCESANFFIRDSVAQRYKAENNLDVFVIVRRKSPDRRDWKFDSQYTMHIEEGKLLRRKDNEFIVPLIFPPNENRQWNGNLYNVASREIFKISREKNYKVGQLNFSEVLKVLHEEFDDLITLRDVRHEIFAKGIGLVESYYERFNYCSRNDCLGEQRIESGRLTHIKLLSYDQ</sequence>
<dbReference type="EMBL" id="JAHCMY010000005">
    <property type="protein sequence ID" value="MBS9524590.1"/>
    <property type="molecule type" value="Genomic_DNA"/>
</dbReference>
<reference evidence="1 2" key="1">
    <citation type="submission" date="2021-05" db="EMBL/GenBank/DDBJ databases">
        <authorList>
            <person name="Zhang Z.D."/>
            <person name="Osman G."/>
        </authorList>
    </citation>
    <scope>NUCLEOTIDE SEQUENCE [LARGE SCALE GENOMIC DNA]</scope>
    <source>
        <strain evidence="1 2">KCTC 32217</strain>
    </source>
</reference>